<comment type="subcellular location">
    <subcellularLocation>
        <location evidence="1">Membrane</location>
        <topology evidence="1">Multi-pass membrane protein</topology>
    </subcellularLocation>
</comment>
<organism evidence="8">
    <name type="scientific">freshwater metagenome</name>
    <dbReference type="NCBI Taxonomy" id="449393"/>
    <lineage>
        <taxon>unclassified sequences</taxon>
        <taxon>metagenomes</taxon>
        <taxon>ecological metagenomes</taxon>
    </lineage>
</organism>
<evidence type="ECO:0000313" key="8">
    <source>
        <dbReference type="EMBL" id="CAB4741487.1"/>
    </source>
</evidence>
<evidence type="ECO:0000256" key="2">
    <source>
        <dbReference type="ARBA" id="ARBA00022692"/>
    </source>
</evidence>
<evidence type="ECO:0000256" key="5">
    <source>
        <dbReference type="SAM" id="Phobius"/>
    </source>
</evidence>
<dbReference type="GO" id="GO:0016020">
    <property type="term" value="C:membrane"/>
    <property type="evidence" value="ECO:0007669"/>
    <property type="project" value="UniProtKB-SubCell"/>
</dbReference>
<evidence type="ECO:0000256" key="3">
    <source>
        <dbReference type="ARBA" id="ARBA00022989"/>
    </source>
</evidence>
<dbReference type="Pfam" id="PF06271">
    <property type="entry name" value="RDD"/>
    <property type="match status" value="1"/>
</dbReference>
<proteinExistence type="predicted"/>
<reference evidence="8" key="1">
    <citation type="submission" date="2020-05" db="EMBL/GenBank/DDBJ databases">
        <authorList>
            <person name="Chiriac C."/>
            <person name="Salcher M."/>
            <person name="Ghai R."/>
            <person name="Kavagutti S V."/>
        </authorList>
    </citation>
    <scope>NUCLEOTIDE SEQUENCE</scope>
</reference>
<feature type="domain" description="RDD" evidence="6">
    <location>
        <begin position="5"/>
        <end position="110"/>
    </location>
</feature>
<dbReference type="EMBL" id="CAEZWY010000041">
    <property type="protein sequence ID" value="CAB4670186.1"/>
    <property type="molecule type" value="Genomic_DNA"/>
</dbReference>
<protein>
    <submittedName>
        <fullName evidence="8">Unannotated protein</fullName>
    </submittedName>
</protein>
<keyword evidence="2 5" id="KW-0812">Transmembrane</keyword>
<feature type="transmembrane region" description="Helical" evidence="5">
    <location>
        <begin position="75"/>
        <end position="96"/>
    </location>
</feature>
<feature type="transmembrane region" description="Helical" evidence="5">
    <location>
        <begin position="12"/>
        <end position="32"/>
    </location>
</feature>
<dbReference type="AlphaFoldDB" id="A0A6J6T3M1"/>
<accession>A0A6J6T3M1</accession>
<gene>
    <name evidence="7" type="ORF">UFOPK2312_00523</name>
    <name evidence="8" type="ORF">UFOPK2802_00571</name>
</gene>
<evidence type="ECO:0000256" key="1">
    <source>
        <dbReference type="ARBA" id="ARBA00004141"/>
    </source>
</evidence>
<dbReference type="InterPro" id="IPR010432">
    <property type="entry name" value="RDD"/>
</dbReference>
<name>A0A6J6T3M1_9ZZZZ</name>
<keyword evidence="4 5" id="KW-0472">Membrane</keyword>
<dbReference type="EMBL" id="CAEZYX010000045">
    <property type="protein sequence ID" value="CAB4741487.1"/>
    <property type="molecule type" value="Genomic_DNA"/>
</dbReference>
<feature type="transmembrane region" description="Helical" evidence="5">
    <location>
        <begin position="38"/>
        <end position="63"/>
    </location>
</feature>
<keyword evidence="3 5" id="KW-1133">Transmembrane helix</keyword>
<evidence type="ECO:0000259" key="6">
    <source>
        <dbReference type="Pfam" id="PF06271"/>
    </source>
</evidence>
<evidence type="ECO:0000313" key="7">
    <source>
        <dbReference type="EMBL" id="CAB4670186.1"/>
    </source>
</evidence>
<evidence type="ECO:0000256" key="4">
    <source>
        <dbReference type="ARBA" id="ARBA00023136"/>
    </source>
</evidence>
<sequence length="116" mass="12997">MKESASIARRFAAIALDWLMSWAVAALIFQSFLGLGQWILVIFFLEVLILTALQGASAGQRILKLRVVTWPDQEFVNPIQILLRTFLICLVIPAVITDMESRGLHDRFAKTVVVLA</sequence>